<evidence type="ECO:0000259" key="3">
    <source>
        <dbReference type="Pfam" id="PF13649"/>
    </source>
</evidence>
<dbReference type="PANTHER" id="PTHR43861">
    <property type="entry name" value="TRANS-ACONITATE 2-METHYLTRANSFERASE-RELATED"/>
    <property type="match status" value="1"/>
</dbReference>
<evidence type="ECO:0000313" key="5">
    <source>
        <dbReference type="Proteomes" id="UP000254875"/>
    </source>
</evidence>
<organism evidence="4 5">
    <name type="scientific">Paraburkholderia lacunae</name>
    <dbReference type="NCBI Taxonomy" id="2211104"/>
    <lineage>
        <taxon>Bacteria</taxon>
        <taxon>Pseudomonadati</taxon>
        <taxon>Pseudomonadota</taxon>
        <taxon>Betaproteobacteria</taxon>
        <taxon>Burkholderiales</taxon>
        <taxon>Burkholderiaceae</taxon>
        <taxon>Paraburkholderia</taxon>
    </lineage>
</organism>
<proteinExistence type="predicted"/>
<evidence type="ECO:0000313" key="4">
    <source>
        <dbReference type="EMBL" id="RDK02990.1"/>
    </source>
</evidence>
<dbReference type="GO" id="GO:0008168">
    <property type="term" value="F:methyltransferase activity"/>
    <property type="evidence" value="ECO:0007669"/>
    <property type="project" value="UniProtKB-KW"/>
</dbReference>
<keyword evidence="1 4" id="KW-0489">Methyltransferase</keyword>
<dbReference type="EMBL" id="QHKS01000005">
    <property type="protein sequence ID" value="RDK02990.1"/>
    <property type="molecule type" value="Genomic_DNA"/>
</dbReference>
<dbReference type="PANTHER" id="PTHR43861:SF1">
    <property type="entry name" value="TRANS-ACONITATE 2-METHYLTRANSFERASE"/>
    <property type="match status" value="1"/>
</dbReference>
<dbReference type="Proteomes" id="UP000254875">
    <property type="component" value="Unassembled WGS sequence"/>
</dbReference>
<gene>
    <name evidence="4" type="ORF">DLM46_08750</name>
</gene>
<dbReference type="GO" id="GO:0032259">
    <property type="term" value="P:methylation"/>
    <property type="evidence" value="ECO:0007669"/>
    <property type="project" value="UniProtKB-KW"/>
</dbReference>
<dbReference type="CDD" id="cd02440">
    <property type="entry name" value="AdoMet_MTases"/>
    <property type="match status" value="1"/>
</dbReference>
<dbReference type="AlphaFoldDB" id="A0A370NBK6"/>
<name>A0A370NBK6_9BURK</name>
<keyword evidence="5" id="KW-1185">Reference proteome</keyword>
<accession>A0A370NBK6</accession>
<feature type="domain" description="Methyltransferase" evidence="3">
    <location>
        <begin position="41"/>
        <end position="133"/>
    </location>
</feature>
<protein>
    <submittedName>
        <fullName evidence="4">Class I SAM-dependent methyltransferase</fullName>
    </submittedName>
</protein>
<dbReference type="InterPro" id="IPR029063">
    <property type="entry name" value="SAM-dependent_MTases_sf"/>
</dbReference>
<dbReference type="RefSeq" id="WP_115100386.1">
    <property type="nucleotide sequence ID" value="NZ_QHKS01000005.1"/>
</dbReference>
<dbReference type="InterPro" id="IPR041698">
    <property type="entry name" value="Methyltransf_25"/>
</dbReference>
<evidence type="ECO:0000256" key="2">
    <source>
        <dbReference type="ARBA" id="ARBA00022679"/>
    </source>
</evidence>
<dbReference type="Gene3D" id="3.40.50.150">
    <property type="entry name" value="Vaccinia Virus protein VP39"/>
    <property type="match status" value="1"/>
</dbReference>
<dbReference type="Pfam" id="PF13649">
    <property type="entry name" value="Methyltransf_25"/>
    <property type="match status" value="1"/>
</dbReference>
<dbReference type="OrthoDB" id="9791837at2"/>
<dbReference type="SUPFAM" id="SSF53335">
    <property type="entry name" value="S-adenosyl-L-methionine-dependent methyltransferases"/>
    <property type="match status" value="1"/>
</dbReference>
<keyword evidence="2 4" id="KW-0808">Transferase</keyword>
<reference evidence="5" key="1">
    <citation type="submission" date="2018-05" db="EMBL/GenBank/DDBJ databases">
        <authorList>
            <person name="Feng T."/>
        </authorList>
    </citation>
    <scope>NUCLEOTIDE SEQUENCE [LARGE SCALE GENOMIC DNA]</scope>
    <source>
        <strain evidence="5">S27</strain>
    </source>
</reference>
<sequence length="242" mass="27154">MESQFDDLAALYDEMASWPFRRDMEIPNVLATLGDVSGRDILDFGCGNGMYSRWLKERGARRVTGYDVSDGMLNYARRREEKDGLGITFTQNLSDLDGQFDIVLAVYVLPYATTHEGLHELCVSMARPLRRGGRLIALPIHPDYARDPSYYEPYGLRLAPEGPDVDGGRVQLDLCLPPHESRVTAYVWSKESLDAALYAAGLGPVQWVQYGLIGRSANTGADDFMEAYWRKPHAAILNCQLR</sequence>
<evidence type="ECO:0000256" key="1">
    <source>
        <dbReference type="ARBA" id="ARBA00022603"/>
    </source>
</evidence>
<comment type="caution">
    <text evidence="4">The sequence shown here is derived from an EMBL/GenBank/DDBJ whole genome shotgun (WGS) entry which is preliminary data.</text>
</comment>